<organism evidence="1">
    <name type="scientific">marine metagenome</name>
    <dbReference type="NCBI Taxonomy" id="408172"/>
    <lineage>
        <taxon>unclassified sequences</taxon>
        <taxon>metagenomes</taxon>
        <taxon>ecological metagenomes</taxon>
    </lineage>
</organism>
<dbReference type="AlphaFoldDB" id="A0A382LQ10"/>
<protein>
    <recommendedName>
        <fullName evidence="2">Luciferase-like domain-containing protein</fullName>
    </recommendedName>
</protein>
<proteinExistence type="predicted"/>
<evidence type="ECO:0000313" key="1">
    <source>
        <dbReference type="EMBL" id="SVC38453.1"/>
    </source>
</evidence>
<sequence length="83" mass="9160">HYPAFVRAYRRSSDIVGPPRELVDKMVERGMTACAADEIDAQIDRLKEQRAAGATGVALCLYDDPAYAIRIIGERIVPALKDV</sequence>
<feature type="non-terminal residue" evidence="1">
    <location>
        <position position="1"/>
    </location>
</feature>
<evidence type="ECO:0008006" key="2">
    <source>
        <dbReference type="Google" id="ProtNLM"/>
    </source>
</evidence>
<reference evidence="1" key="1">
    <citation type="submission" date="2018-05" db="EMBL/GenBank/DDBJ databases">
        <authorList>
            <person name="Lanie J.A."/>
            <person name="Ng W.-L."/>
            <person name="Kazmierczak K.M."/>
            <person name="Andrzejewski T.M."/>
            <person name="Davidsen T.M."/>
            <person name="Wayne K.J."/>
            <person name="Tettelin H."/>
            <person name="Glass J.I."/>
            <person name="Rusch D."/>
            <person name="Podicherti R."/>
            <person name="Tsui H.-C.T."/>
            <person name="Winkler M.E."/>
        </authorList>
    </citation>
    <scope>NUCLEOTIDE SEQUENCE</scope>
</reference>
<accession>A0A382LQ10</accession>
<dbReference type="EMBL" id="UINC01088331">
    <property type="protein sequence ID" value="SVC38453.1"/>
    <property type="molecule type" value="Genomic_DNA"/>
</dbReference>
<name>A0A382LQ10_9ZZZZ</name>
<gene>
    <name evidence="1" type="ORF">METZ01_LOCUS291307</name>
</gene>